<reference evidence="1 2" key="1">
    <citation type="submission" date="2018-11" db="EMBL/GenBank/DDBJ databases">
        <authorList>
            <consortium name="Pathogen Informatics"/>
        </authorList>
    </citation>
    <scope>NUCLEOTIDE SEQUENCE [LARGE SCALE GENOMIC DNA]</scope>
</reference>
<keyword evidence="2" id="KW-1185">Reference proteome</keyword>
<organism evidence="1 2">
    <name type="scientific">Strongylus vulgaris</name>
    <name type="common">Blood worm</name>
    <dbReference type="NCBI Taxonomy" id="40348"/>
    <lineage>
        <taxon>Eukaryota</taxon>
        <taxon>Metazoa</taxon>
        <taxon>Ecdysozoa</taxon>
        <taxon>Nematoda</taxon>
        <taxon>Chromadorea</taxon>
        <taxon>Rhabditida</taxon>
        <taxon>Rhabditina</taxon>
        <taxon>Rhabditomorpha</taxon>
        <taxon>Strongyloidea</taxon>
        <taxon>Strongylidae</taxon>
        <taxon>Strongylus</taxon>
    </lineage>
</organism>
<protein>
    <submittedName>
        <fullName evidence="1">Uncharacterized protein</fullName>
    </submittedName>
</protein>
<accession>A0A3P7JC44</accession>
<dbReference type="Proteomes" id="UP000270094">
    <property type="component" value="Unassembled WGS sequence"/>
</dbReference>
<gene>
    <name evidence="1" type="ORF">SVUK_LOCUS12587</name>
</gene>
<proteinExistence type="predicted"/>
<evidence type="ECO:0000313" key="1">
    <source>
        <dbReference type="EMBL" id="VDM77589.1"/>
    </source>
</evidence>
<evidence type="ECO:0000313" key="2">
    <source>
        <dbReference type="Proteomes" id="UP000270094"/>
    </source>
</evidence>
<dbReference type="EMBL" id="UYYB01099604">
    <property type="protein sequence ID" value="VDM77589.1"/>
    <property type="molecule type" value="Genomic_DNA"/>
</dbReference>
<dbReference type="AlphaFoldDB" id="A0A3P7JC44"/>
<sequence length="78" mass="8851">MFESEWKEVVKIPYGPCIIVRTGIDYAIRGELRLQSKRAKGEDLSSLLIDYRRELATQQLEPRVRIPAAASAPTPSKH</sequence>
<name>A0A3P7JC44_STRVU</name>